<evidence type="ECO:0000259" key="2">
    <source>
        <dbReference type="Pfam" id="PF07238"/>
    </source>
</evidence>
<dbReference type="InterPro" id="IPR009875">
    <property type="entry name" value="PilZ_domain"/>
</dbReference>
<dbReference type="RefSeq" id="WP_014438530.1">
    <property type="nucleotide sequence ID" value="NC_017080.1"/>
</dbReference>
<evidence type="ECO:0000313" key="3">
    <source>
        <dbReference type="EMBL" id="BAM05327.1"/>
    </source>
</evidence>
<feature type="domain" description="PilZ" evidence="2">
    <location>
        <begin position="20"/>
        <end position="113"/>
    </location>
</feature>
<dbReference type="KEGG" id="phm:PSMK_31680"/>
<dbReference type="Gene3D" id="2.40.10.220">
    <property type="entry name" value="predicted glycosyltransferase like domains"/>
    <property type="match status" value="1"/>
</dbReference>
<dbReference type="Proteomes" id="UP000007881">
    <property type="component" value="Chromosome"/>
</dbReference>
<feature type="region of interest" description="Disordered" evidence="1">
    <location>
        <begin position="1"/>
        <end position="23"/>
    </location>
</feature>
<keyword evidence="4" id="KW-1185">Reference proteome</keyword>
<dbReference type="EMBL" id="AP012338">
    <property type="protein sequence ID" value="BAM05327.1"/>
    <property type="molecule type" value="Genomic_DNA"/>
</dbReference>
<dbReference type="SUPFAM" id="SSF141371">
    <property type="entry name" value="PilZ domain-like"/>
    <property type="match status" value="1"/>
</dbReference>
<dbReference type="AlphaFoldDB" id="I0IJ89"/>
<name>I0IJ89_PHYMF</name>
<reference evidence="3 4" key="1">
    <citation type="submission" date="2012-02" db="EMBL/GenBank/DDBJ databases">
        <title>Complete genome sequence of Phycisphaera mikurensis NBRC 102666.</title>
        <authorList>
            <person name="Ankai A."/>
            <person name="Hosoyama A."/>
            <person name="Terui Y."/>
            <person name="Sekine M."/>
            <person name="Fukai R."/>
            <person name="Kato Y."/>
            <person name="Nakamura S."/>
            <person name="Yamada-Narita S."/>
            <person name="Kawakoshi A."/>
            <person name="Fukunaga Y."/>
            <person name="Yamazaki S."/>
            <person name="Fujita N."/>
        </authorList>
    </citation>
    <scope>NUCLEOTIDE SEQUENCE [LARGE SCALE GENOMIC DNA]</scope>
    <source>
        <strain evidence="4">NBRC 102666 / KCTC 22515 / FYK2301M01</strain>
    </source>
</reference>
<accession>I0IJ89</accession>
<evidence type="ECO:0000256" key="1">
    <source>
        <dbReference type="SAM" id="MobiDB-lite"/>
    </source>
</evidence>
<gene>
    <name evidence="3" type="ordered locus">PSMK_31680</name>
</gene>
<dbReference type="HOGENOM" id="CLU_2013133_0_0_0"/>
<sequence>MLRLHPAHPTPAPAAPTRRERRRFRRSALSERVRVVAGGRSASAELIDGSAGGLFLRVEGSQRPTAGSELEVGFGAGSYGGPARTEERRRARVIRCLSHGDTHYLALRFHTPDALRIGATRLG</sequence>
<dbReference type="Pfam" id="PF07238">
    <property type="entry name" value="PilZ"/>
    <property type="match status" value="1"/>
</dbReference>
<organism evidence="3 4">
    <name type="scientific">Phycisphaera mikurensis (strain NBRC 102666 / KCTC 22515 / FYK2301M01)</name>
    <dbReference type="NCBI Taxonomy" id="1142394"/>
    <lineage>
        <taxon>Bacteria</taxon>
        <taxon>Pseudomonadati</taxon>
        <taxon>Planctomycetota</taxon>
        <taxon>Phycisphaerae</taxon>
        <taxon>Phycisphaerales</taxon>
        <taxon>Phycisphaeraceae</taxon>
        <taxon>Phycisphaera</taxon>
    </lineage>
</organism>
<proteinExistence type="predicted"/>
<evidence type="ECO:0000313" key="4">
    <source>
        <dbReference type="Proteomes" id="UP000007881"/>
    </source>
</evidence>
<protein>
    <recommendedName>
        <fullName evidence="2">PilZ domain-containing protein</fullName>
    </recommendedName>
</protein>
<dbReference type="GO" id="GO:0035438">
    <property type="term" value="F:cyclic-di-GMP binding"/>
    <property type="evidence" value="ECO:0007669"/>
    <property type="project" value="InterPro"/>
</dbReference>